<dbReference type="RefSeq" id="WP_115511863.1">
    <property type="nucleotide sequence ID" value="NZ_NXLR01000020.1"/>
</dbReference>
<feature type="compositionally biased region" description="Basic and acidic residues" evidence="1">
    <location>
        <begin position="257"/>
        <end position="269"/>
    </location>
</feature>
<gene>
    <name evidence="2" type="ORF">CQA63_08240</name>
</gene>
<feature type="compositionally biased region" description="Basic and acidic residues" evidence="1">
    <location>
        <begin position="136"/>
        <end position="155"/>
    </location>
</feature>
<proteinExistence type="predicted"/>
<dbReference type="AlphaFoldDB" id="A0A3D8I1S6"/>
<evidence type="ECO:0000313" key="3">
    <source>
        <dbReference type="Proteomes" id="UP000256599"/>
    </source>
</evidence>
<organism evidence="2 3">
    <name type="scientific">Helicobacter marmotae</name>
    <dbReference type="NCBI Taxonomy" id="152490"/>
    <lineage>
        <taxon>Bacteria</taxon>
        <taxon>Pseudomonadati</taxon>
        <taxon>Campylobacterota</taxon>
        <taxon>Epsilonproteobacteria</taxon>
        <taxon>Campylobacterales</taxon>
        <taxon>Helicobacteraceae</taxon>
        <taxon>Helicobacter</taxon>
    </lineage>
</organism>
<accession>A0A3D8I1S6</accession>
<dbReference type="EMBL" id="NXLR01000020">
    <property type="protein sequence ID" value="RDU59045.1"/>
    <property type="molecule type" value="Genomic_DNA"/>
</dbReference>
<comment type="caution">
    <text evidence="2">The sequence shown here is derived from an EMBL/GenBank/DDBJ whole genome shotgun (WGS) entry which is preliminary data.</text>
</comment>
<feature type="region of interest" description="Disordered" evidence="1">
    <location>
        <begin position="61"/>
        <end position="172"/>
    </location>
</feature>
<evidence type="ECO:0000256" key="1">
    <source>
        <dbReference type="SAM" id="MobiDB-lite"/>
    </source>
</evidence>
<evidence type="ECO:0000313" key="2">
    <source>
        <dbReference type="EMBL" id="RDU59045.1"/>
    </source>
</evidence>
<dbReference type="Proteomes" id="UP000256599">
    <property type="component" value="Unassembled WGS sequence"/>
</dbReference>
<feature type="region of interest" description="Disordered" evidence="1">
    <location>
        <begin position="257"/>
        <end position="325"/>
    </location>
</feature>
<feature type="compositionally biased region" description="Polar residues" evidence="1">
    <location>
        <begin position="156"/>
        <end position="172"/>
    </location>
</feature>
<sequence>MSFSSGIYSHCDKIKSHEVPPLKASPLWGIYKGEGATSQFKPLPLIKKEKRELPATPLVCHSELSQESEESLLSAKDSLNESLKRQPLSYSEPSIKGEELLLKTPKGTTSDSDRDSSPAMQAQNDKLCYPQGKLLRHSERSEESLKESLVAKRDSSAFTKPQNDNKSQTSFSSEIYSHCDKIKSHEVPPLKASSGWGIYKGEGATSQFKPLPLIEKEKRELLANPLVCHSELSQESEESLLSTKNSLKESLENLPLCHHEPPIRGEELLSKTPKSTTSDSDRDSSPAMQAQNDKLCYPQGKLLRHSERSEESLKESLVAKRDSSLDSQAQNDKVIAFTSNSSSNSSLRTRYGKLTTFTRNPKSNSVPLKGQRYDKNDKLFTPMRISSCISTQYDKQNKLFSPLAKIPNIAQEVA</sequence>
<feature type="compositionally biased region" description="Basic and acidic residues" evidence="1">
    <location>
        <begin position="304"/>
        <end position="324"/>
    </location>
</feature>
<keyword evidence="3" id="KW-1185">Reference proteome</keyword>
<name>A0A3D8I1S6_9HELI</name>
<reference evidence="2 3" key="1">
    <citation type="submission" date="2018-04" db="EMBL/GenBank/DDBJ databases">
        <title>Novel Campyloabacter and Helicobacter Species and Strains.</title>
        <authorList>
            <person name="Mannion A.J."/>
            <person name="Shen Z."/>
            <person name="Fox J.G."/>
        </authorList>
    </citation>
    <scope>NUCLEOTIDE SEQUENCE [LARGE SCALE GENOMIC DNA]</scope>
    <source>
        <strain evidence="2 3">MIT 98-6070</strain>
    </source>
</reference>
<protein>
    <submittedName>
        <fullName evidence="2">Uncharacterized protein</fullName>
    </submittedName>
</protein>